<name>A0A563VJD5_9CYAN</name>
<dbReference type="RefSeq" id="WP_144869059.1">
    <property type="nucleotide sequence ID" value="NZ_LR213863.1"/>
</dbReference>
<accession>A0A563VJD5</accession>
<feature type="transmembrane region" description="Helical" evidence="1">
    <location>
        <begin position="115"/>
        <end position="139"/>
    </location>
</feature>
<evidence type="ECO:0008006" key="4">
    <source>
        <dbReference type="Google" id="ProtNLM"/>
    </source>
</evidence>
<dbReference type="PANTHER" id="PTHR34548:SF2">
    <property type="entry name" value="PROTEIN TIC 21, CHLOROPLASTIC"/>
    <property type="match status" value="1"/>
</dbReference>
<keyword evidence="1" id="KW-0812">Transmembrane</keyword>
<keyword evidence="1" id="KW-1133">Transmembrane helix</keyword>
<evidence type="ECO:0000313" key="3">
    <source>
        <dbReference type="Proteomes" id="UP000320055"/>
    </source>
</evidence>
<proteinExistence type="predicted"/>
<sequence length="192" mass="20901">MTRDSDLASFSPLSPKVKQISTNLIIFGNAGFWLQLVLGIVSLMLLFFASPLLRSTSNQDGSKSLAIFCAALGVLTLAISIFFFFRRYISIGNNLKKGNSKDRPNKKYTIRLMKLGLASNLLGMFISLIGAEAFAGILYGKAAQIPAGAAVYNTNQLIEPVEIMALLANVHTIFSHFAGIVIGLWLIDRISK</sequence>
<dbReference type="EMBL" id="CAACVJ010000010">
    <property type="protein sequence ID" value="VEP11511.1"/>
    <property type="molecule type" value="Genomic_DNA"/>
</dbReference>
<keyword evidence="3" id="KW-1185">Reference proteome</keyword>
<feature type="transmembrane region" description="Helical" evidence="1">
    <location>
        <begin position="24"/>
        <end position="53"/>
    </location>
</feature>
<organism evidence="2 3">
    <name type="scientific">Hyella patelloides LEGE 07179</name>
    <dbReference type="NCBI Taxonomy" id="945734"/>
    <lineage>
        <taxon>Bacteria</taxon>
        <taxon>Bacillati</taxon>
        <taxon>Cyanobacteriota</taxon>
        <taxon>Cyanophyceae</taxon>
        <taxon>Pleurocapsales</taxon>
        <taxon>Hyellaceae</taxon>
        <taxon>Hyella</taxon>
    </lineage>
</organism>
<feature type="transmembrane region" description="Helical" evidence="1">
    <location>
        <begin position="163"/>
        <end position="187"/>
    </location>
</feature>
<dbReference type="PANTHER" id="PTHR34548">
    <property type="entry name" value="PROTEIN TIC 21, CHLOROPLASTIC"/>
    <property type="match status" value="1"/>
</dbReference>
<keyword evidence="1" id="KW-0472">Membrane</keyword>
<feature type="transmembrane region" description="Helical" evidence="1">
    <location>
        <begin position="65"/>
        <end position="85"/>
    </location>
</feature>
<dbReference type="Pfam" id="PF12263">
    <property type="entry name" value="DUF3611"/>
    <property type="match status" value="1"/>
</dbReference>
<protein>
    <recommendedName>
        <fullName evidence="4">DUF3611 family protein</fullName>
    </recommendedName>
</protein>
<reference evidence="2 3" key="1">
    <citation type="submission" date="2019-01" db="EMBL/GenBank/DDBJ databases">
        <authorList>
            <person name="Brito A."/>
        </authorList>
    </citation>
    <scope>NUCLEOTIDE SEQUENCE [LARGE SCALE GENOMIC DNA]</scope>
    <source>
        <strain evidence="2">1</strain>
    </source>
</reference>
<dbReference type="InterPro" id="IPR022051">
    <property type="entry name" value="DUF3611"/>
</dbReference>
<evidence type="ECO:0000256" key="1">
    <source>
        <dbReference type="SAM" id="Phobius"/>
    </source>
</evidence>
<gene>
    <name evidence="2" type="ORF">H1P_1070023</name>
</gene>
<evidence type="ECO:0000313" key="2">
    <source>
        <dbReference type="EMBL" id="VEP11511.1"/>
    </source>
</evidence>
<dbReference type="AlphaFoldDB" id="A0A563VJD5"/>
<dbReference type="OrthoDB" id="5766633at2"/>
<dbReference type="Proteomes" id="UP000320055">
    <property type="component" value="Unassembled WGS sequence"/>
</dbReference>